<dbReference type="RefSeq" id="WP_062697518.1">
    <property type="nucleotide sequence ID" value="NZ_LJOD01000003.1"/>
</dbReference>
<dbReference type="AlphaFoldDB" id="A0A0N0IX35"/>
<reference evidence="1 2" key="1">
    <citation type="journal article" date="2015" name="Genom Data">
        <title>Draft genome sequence of a multidrug-resistant Chryseobacterium indologenes isolate from Malaysia.</title>
        <authorList>
            <person name="Yu C.Y."/>
            <person name="Ang G.Y."/>
            <person name="Cheng H.J."/>
            <person name="Cheong Y.M."/>
            <person name="Yin W.F."/>
            <person name="Chan K.G."/>
        </authorList>
    </citation>
    <scope>NUCLEOTIDE SEQUENCE [LARGE SCALE GENOMIC DNA]</scope>
    <source>
        <strain evidence="1 2">CI_885</strain>
    </source>
</reference>
<organism evidence="1 2">
    <name type="scientific">Chryseobacterium indologenes</name>
    <name type="common">Flavobacterium indologenes</name>
    <dbReference type="NCBI Taxonomy" id="253"/>
    <lineage>
        <taxon>Bacteria</taxon>
        <taxon>Pseudomonadati</taxon>
        <taxon>Bacteroidota</taxon>
        <taxon>Flavobacteriia</taxon>
        <taxon>Flavobacteriales</taxon>
        <taxon>Weeksellaceae</taxon>
        <taxon>Chryseobacterium group</taxon>
        <taxon>Chryseobacterium</taxon>
    </lineage>
</organism>
<dbReference type="EMBL" id="LJOD01000003">
    <property type="protein sequence ID" value="KPE51882.1"/>
    <property type="molecule type" value="Genomic_DNA"/>
</dbReference>
<name>A0A0N0IX35_CHRID</name>
<evidence type="ECO:0000313" key="2">
    <source>
        <dbReference type="Proteomes" id="UP000037953"/>
    </source>
</evidence>
<protein>
    <submittedName>
        <fullName evidence="1">Uncharacterized protein</fullName>
    </submittedName>
</protein>
<accession>A0A0N0IX35</accession>
<gene>
    <name evidence="1" type="ORF">AOB46_06550</name>
</gene>
<dbReference type="OrthoDB" id="1257541at2"/>
<dbReference type="PATRIC" id="fig|253.9.peg.2985"/>
<reference evidence="2" key="2">
    <citation type="submission" date="2015-09" db="EMBL/GenBank/DDBJ databases">
        <title>Draft genome sequence of a multidrug-resistant Chryseobacterium indologenes isolate from Malaysia.</title>
        <authorList>
            <person name="Yu C.Y."/>
            <person name="Ang G.Y."/>
            <person name="Chan K.-G."/>
        </authorList>
    </citation>
    <scope>NUCLEOTIDE SEQUENCE [LARGE SCALE GENOMIC DNA]</scope>
    <source>
        <strain evidence="2">CI_885</strain>
    </source>
</reference>
<proteinExistence type="predicted"/>
<dbReference type="Proteomes" id="UP000037953">
    <property type="component" value="Unassembled WGS sequence"/>
</dbReference>
<evidence type="ECO:0000313" key="1">
    <source>
        <dbReference type="EMBL" id="KPE51882.1"/>
    </source>
</evidence>
<comment type="caution">
    <text evidence="1">The sequence shown here is derived from an EMBL/GenBank/DDBJ whole genome shotgun (WGS) entry which is preliminary data.</text>
</comment>
<sequence length="169" mass="19539">MERISNSMEALMNAAETEIESFDLKPGEKIIAYFSRIPSLAGFPYKIILTENSEGTIRSAFRQWDTAYNLTQWNLGIYNLDRLRIITDEKRLPDTDAAILKEELLRLEQISLPESIRNEKAIVLDGSEWKFGVSLASKKVDYTWRASTQDIDLFVPIIELMRKQYSDQL</sequence>